<reference evidence="1" key="1">
    <citation type="submission" date="2016-08" db="EMBL/GenBank/DDBJ databases">
        <authorList>
            <person name="Ngugi D.K."/>
            <person name="Miyake S."/>
            <person name="Stingl U."/>
        </authorList>
    </citation>
    <scope>NUCLEOTIDE SEQUENCE</scope>
    <source>
        <strain evidence="1">SCG-B11WGA-EpuloA1</strain>
    </source>
</reference>
<name>A0ACC8XFB4_9FIRM</name>
<gene>
    <name evidence="1" type="ORF">AN396_02385</name>
</gene>
<evidence type="ECO:0000313" key="2">
    <source>
        <dbReference type="Proteomes" id="UP000188605"/>
    </source>
</evidence>
<evidence type="ECO:0000313" key="1">
    <source>
        <dbReference type="EMBL" id="ONI42155.1"/>
    </source>
</evidence>
<organism evidence="1 2">
    <name type="scientific">Candidatus Epulonipiscium fishelsonii</name>
    <dbReference type="NCBI Taxonomy" id="77094"/>
    <lineage>
        <taxon>Bacteria</taxon>
        <taxon>Bacillati</taxon>
        <taxon>Bacillota</taxon>
        <taxon>Clostridia</taxon>
        <taxon>Lachnospirales</taxon>
        <taxon>Lachnospiraceae</taxon>
        <taxon>Candidatus Epulonipiscium</taxon>
    </lineage>
</organism>
<protein>
    <submittedName>
        <fullName evidence="1">Uncharacterized protein</fullName>
    </submittedName>
</protein>
<dbReference type="Proteomes" id="UP000188605">
    <property type="component" value="Unassembled WGS sequence"/>
</dbReference>
<proteinExistence type="predicted"/>
<sequence length="151" mass="15606">MAGCCAHMVGFATCSYRENKLGGLVSQGIGTSMLQVPNLLKKPILWLPPVVASAINGPIATVLFGLKMNGEPISSGMGTCGLVGPIGVLAGWIDPSQTAQALGEVAIQPTLIDYIGLVMVCVVVPAIVSLVVSEIMRKAGLIKLGDYKLEA</sequence>
<dbReference type="EMBL" id="LJDB01000020">
    <property type="protein sequence ID" value="ONI42155.1"/>
    <property type="molecule type" value="Genomic_DNA"/>
</dbReference>
<accession>A0ACC8XFB4</accession>
<comment type="caution">
    <text evidence="1">The sequence shown here is derived from an EMBL/GenBank/DDBJ whole genome shotgun (WGS) entry which is preliminary data.</text>
</comment>
<keyword evidence="2" id="KW-1185">Reference proteome</keyword>